<dbReference type="InterPro" id="IPR010982">
    <property type="entry name" value="Lambda_DNA-bd_dom_sf"/>
</dbReference>
<proteinExistence type="predicted"/>
<accession>A0A9E1GMP5</accession>
<dbReference type="SUPFAM" id="SSF47413">
    <property type="entry name" value="lambda repressor-like DNA-binding domains"/>
    <property type="match status" value="1"/>
</dbReference>
<organism evidence="1 2">
    <name type="scientific">Faecalibacterium prausnitzii</name>
    <dbReference type="NCBI Taxonomy" id="853"/>
    <lineage>
        <taxon>Bacteria</taxon>
        <taxon>Bacillati</taxon>
        <taxon>Bacillota</taxon>
        <taxon>Clostridia</taxon>
        <taxon>Eubacteriales</taxon>
        <taxon>Oscillospiraceae</taxon>
        <taxon>Faecalibacterium</taxon>
    </lineage>
</organism>
<dbReference type="InterPro" id="IPR031856">
    <property type="entry name" value="YdaS_toxin-like"/>
</dbReference>
<dbReference type="AlphaFoldDB" id="A0A9E1GMP5"/>
<reference evidence="1" key="1">
    <citation type="submission" date="2021-02" db="EMBL/GenBank/DDBJ databases">
        <title>Infant gut strain persistence is associated with maternal origin, phylogeny, and functional potential including surface adhesion and iron acquisition.</title>
        <authorList>
            <person name="Lou Y.C."/>
        </authorList>
    </citation>
    <scope>NUCLEOTIDE SEQUENCE</scope>
    <source>
        <strain evidence="1">L2_039_000G1_dasL2_039_000G1_maxbin2.maxbin.077</strain>
    </source>
</reference>
<dbReference type="EMBL" id="JAGZYH010000094">
    <property type="protein sequence ID" value="MBS6623307.1"/>
    <property type="molecule type" value="Genomic_DNA"/>
</dbReference>
<dbReference type="GO" id="GO:0003677">
    <property type="term" value="F:DNA binding"/>
    <property type="evidence" value="ECO:0007669"/>
    <property type="project" value="InterPro"/>
</dbReference>
<gene>
    <name evidence="1" type="ORF">KH315_14380</name>
</gene>
<name>A0A9E1GMP5_9FIRM</name>
<dbReference type="Proteomes" id="UP000811365">
    <property type="component" value="Unassembled WGS sequence"/>
</dbReference>
<dbReference type="Pfam" id="PF15943">
    <property type="entry name" value="YdaS_toxin"/>
    <property type="match status" value="1"/>
</dbReference>
<evidence type="ECO:0000313" key="1">
    <source>
        <dbReference type="EMBL" id="MBS6623307.1"/>
    </source>
</evidence>
<comment type="caution">
    <text evidence="1">The sequence shown here is derived from an EMBL/GenBank/DDBJ whole genome shotgun (WGS) entry which is preliminary data.</text>
</comment>
<protein>
    <submittedName>
        <fullName evidence="1">Helix-turn-helix domain-containing protein</fullName>
    </submittedName>
</protein>
<dbReference type="Gene3D" id="1.10.260.40">
    <property type="entry name" value="lambda repressor-like DNA-binding domains"/>
    <property type="match status" value="1"/>
</dbReference>
<evidence type="ECO:0000313" key="2">
    <source>
        <dbReference type="Proteomes" id="UP000811365"/>
    </source>
</evidence>
<sequence>MANERTKTGYEKAIECVGGNASELARKAGVTPQSVHLWKQTGVIPAKRAKLLEKELGIPRKILNPQVFG</sequence>